<dbReference type="Pfam" id="PF00059">
    <property type="entry name" value="Lectin_C"/>
    <property type="match status" value="1"/>
</dbReference>
<sequence>MLFRWLCLLLCVALSHVSAQPTTNHCTRDDGCDRQVALIEQALTMLQTMDGRLESIDRRLTAVEQRLEKTNEYEADHTNATRCRWSKDGRRSCYKAFVQRKTWSEARAYCQALYGGADLVSIETHAEDLFLVYMTQELQINYHFFYTSGKRDASGGWIWLATGEPFGYTGWGPEEPNNYDGVIEDACAFVNNMLYKPTGDTRRKVYWNDVVSTYKRGFICEFH</sequence>
<keyword evidence="4" id="KW-1185">Reference proteome</keyword>
<evidence type="ECO:0000256" key="1">
    <source>
        <dbReference type="SAM" id="SignalP"/>
    </source>
</evidence>
<organism evidence="3 4">
    <name type="scientific">Ridgeia piscesae</name>
    <name type="common">Tubeworm</name>
    <dbReference type="NCBI Taxonomy" id="27915"/>
    <lineage>
        <taxon>Eukaryota</taxon>
        <taxon>Metazoa</taxon>
        <taxon>Spiralia</taxon>
        <taxon>Lophotrochozoa</taxon>
        <taxon>Annelida</taxon>
        <taxon>Polychaeta</taxon>
        <taxon>Sedentaria</taxon>
        <taxon>Canalipalpata</taxon>
        <taxon>Sabellida</taxon>
        <taxon>Siboglinidae</taxon>
        <taxon>Ridgeia</taxon>
    </lineage>
</organism>
<name>A0AAD9KQH9_RIDPI</name>
<comment type="caution">
    <text evidence="3">The sequence shown here is derived from an EMBL/GenBank/DDBJ whole genome shotgun (WGS) entry which is preliminary data.</text>
</comment>
<evidence type="ECO:0000313" key="4">
    <source>
        <dbReference type="Proteomes" id="UP001209878"/>
    </source>
</evidence>
<dbReference type="AlphaFoldDB" id="A0AAD9KQH9"/>
<proteinExistence type="predicted"/>
<dbReference type="InterPro" id="IPR001304">
    <property type="entry name" value="C-type_lectin-like"/>
</dbReference>
<dbReference type="InterPro" id="IPR016186">
    <property type="entry name" value="C-type_lectin-like/link_sf"/>
</dbReference>
<feature type="chain" id="PRO_5042240606" description="C-type lectin domain-containing protein" evidence="1">
    <location>
        <begin position="20"/>
        <end position="223"/>
    </location>
</feature>
<feature type="domain" description="C-type lectin" evidence="2">
    <location>
        <begin position="89"/>
        <end position="221"/>
    </location>
</feature>
<dbReference type="Gene3D" id="3.10.100.10">
    <property type="entry name" value="Mannose-Binding Protein A, subunit A"/>
    <property type="match status" value="1"/>
</dbReference>
<dbReference type="PANTHER" id="PTHR22803">
    <property type="entry name" value="MANNOSE, PHOSPHOLIPASE, LECTIN RECEPTOR RELATED"/>
    <property type="match status" value="1"/>
</dbReference>
<dbReference type="SUPFAM" id="SSF56436">
    <property type="entry name" value="C-type lectin-like"/>
    <property type="match status" value="1"/>
</dbReference>
<feature type="signal peptide" evidence="1">
    <location>
        <begin position="1"/>
        <end position="19"/>
    </location>
</feature>
<dbReference type="Proteomes" id="UP001209878">
    <property type="component" value="Unassembled WGS sequence"/>
</dbReference>
<dbReference type="InterPro" id="IPR050111">
    <property type="entry name" value="C-type_lectin/snaclec_domain"/>
</dbReference>
<evidence type="ECO:0000313" key="3">
    <source>
        <dbReference type="EMBL" id="KAK2174793.1"/>
    </source>
</evidence>
<keyword evidence="1" id="KW-0732">Signal</keyword>
<dbReference type="EMBL" id="JAODUO010000776">
    <property type="protein sequence ID" value="KAK2174793.1"/>
    <property type="molecule type" value="Genomic_DNA"/>
</dbReference>
<reference evidence="3" key="1">
    <citation type="journal article" date="2023" name="Mol. Biol. Evol.">
        <title>Third-Generation Sequencing Reveals the Adaptive Role of the Epigenome in Three Deep-Sea Polychaetes.</title>
        <authorList>
            <person name="Perez M."/>
            <person name="Aroh O."/>
            <person name="Sun Y."/>
            <person name="Lan Y."/>
            <person name="Juniper S.K."/>
            <person name="Young C.R."/>
            <person name="Angers B."/>
            <person name="Qian P.Y."/>
        </authorList>
    </citation>
    <scope>NUCLEOTIDE SEQUENCE</scope>
    <source>
        <strain evidence="3">R07B-5</strain>
    </source>
</reference>
<dbReference type="PROSITE" id="PS50041">
    <property type="entry name" value="C_TYPE_LECTIN_2"/>
    <property type="match status" value="1"/>
</dbReference>
<dbReference type="SMART" id="SM00034">
    <property type="entry name" value="CLECT"/>
    <property type="match status" value="1"/>
</dbReference>
<dbReference type="CDD" id="cd00037">
    <property type="entry name" value="CLECT"/>
    <property type="match status" value="1"/>
</dbReference>
<gene>
    <name evidence="3" type="ORF">NP493_777g01002</name>
</gene>
<protein>
    <recommendedName>
        <fullName evidence="2">C-type lectin domain-containing protein</fullName>
    </recommendedName>
</protein>
<evidence type="ECO:0000259" key="2">
    <source>
        <dbReference type="PROSITE" id="PS50041"/>
    </source>
</evidence>
<accession>A0AAD9KQH9</accession>
<dbReference type="InterPro" id="IPR016187">
    <property type="entry name" value="CTDL_fold"/>
</dbReference>